<dbReference type="AlphaFoldDB" id="A0A1H3GXE9"/>
<dbReference type="Proteomes" id="UP000199515">
    <property type="component" value="Unassembled WGS sequence"/>
</dbReference>
<evidence type="ECO:0000256" key="2">
    <source>
        <dbReference type="ARBA" id="ARBA00023125"/>
    </source>
</evidence>
<dbReference type="Pfam" id="PF00196">
    <property type="entry name" value="GerE"/>
    <property type="match status" value="1"/>
</dbReference>
<dbReference type="OrthoDB" id="4309410at2"/>
<dbReference type="PRINTS" id="PR00038">
    <property type="entry name" value="HTHLUXR"/>
</dbReference>
<keyword evidence="1" id="KW-0805">Transcription regulation</keyword>
<dbReference type="CDD" id="cd06170">
    <property type="entry name" value="LuxR_C_like"/>
    <property type="match status" value="1"/>
</dbReference>
<dbReference type="SUPFAM" id="SSF46894">
    <property type="entry name" value="C-terminal effector domain of the bipartite response regulators"/>
    <property type="match status" value="1"/>
</dbReference>
<proteinExistence type="predicted"/>
<evidence type="ECO:0000259" key="4">
    <source>
        <dbReference type="PROSITE" id="PS50043"/>
    </source>
</evidence>
<dbReference type="GO" id="GO:0003677">
    <property type="term" value="F:DNA binding"/>
    <property type="evidence" value="ECO:0007669"/>
    <property type="project" value="UniProtKB-KW"/>
</dbReference>
<gene>
    <name evidence="5" type="ORF">SAMN05421504_104429</name>
</gene>
<reference evidence="5 6" key="1">
    <citation type="submission" date="2016-10" db="EMBL/GenBank/DDBJ databases">
        <authorList>
            <person name="de Groot N.N."/>
        </authorList>
    </citation>
    <scope>NUCLEOTIDE SEQUENCE [LARGE SCALE GENOMIC DNA]</scope>
    <source>
        <strain evidence="5 6">CPCC 202699</strain>
    </source>
</reference>
<dbReference type="PROSITE" id="PS50043">
    <property type="entry name" value="HTH_LUXR_2"/>
    <property type="match status" value="1"/>
</dbReference>
<accession>A0A1H3GXE9</accession>
<dbReference type="PANTHER" id="PTHR44688:SF16">
    <property type="entry name" value="DNA-BINDING TRANSCRIPTIONAL ACTIVATOR DEVR_DOSR"/>
    <property type="match status" value="1"/>
</dbReference>
<keyword evidence="6" id="KW-1185">Reference proteome</keyword>
<evidence type="ECO:0000313" key="5">
    <source>
        <dbReference type="EMBL" id="SDY07750.1"/>
    </source>
</evidence>
<dbReference type="Gene3D" id="3.40.50.2300">
    <property type="match status" value="1"/>
</dbReference>
<name>A0A1H3GXE9_9PSEU</name>
<dbReference type="GO" id="GO:0006355">
    <property type="term" value="P:regulation of DNA-templated transcription"/>
    <property type="evidence" value="ECO:0007669"/>
    <property type="project" value="InterPro"/>
</dbReference>
<dbReference type="InterPro" id="IPR000792">
    <property type="entry name" value="Tscrpt_reg_LuxR_C"/>
</dbReference>
<organism evidence="5 6">
    <name type="scientific">Amycolatopsis xylanica</name>
    <dbReference type="NCBI Taxonomy" id="589385"/>
    <lineage>
        <taxon>Bacteria</taxon>
        <taxon>Bacillati</taxon>
        <taxon>Actinomycetota</taxon>
        <taxon>Actinomycetes</taxon>
        <taxon>Pseudonocardiales</taxon>
        <taxon>Pseudonocardiaceae</taxon>
        <taxon>Amycolatopsis</taxon>
    </lineage>
</organism>
<dbReference type="PANTHER" id="PTHR44688">
    <property type="entry name" value="DNA-BINDING TRANSCRIPTIONAL ACTIVATOR DEVR_DOSR"/>
    <property type="match status" value="1"/>
</dbReference>
<evidence type="ECO:0000256" key="1">
    <source>
        <dbReference type="ARBA" id="ARBA00023015"/>
    </source>
</evidence>
<sequence length="208" mass="22188">MGTETQDITVAVYAPDPITAAGLASQLGPFTVADWEKRADAGVLVFGTERLTPETVLQLRRLSTEQAKPVVLVVSQIGEAELLPAIECGVVAVLPRAATTADRLAHAVRAAATGGGILPPSLLGELLKHVERLQREVLDPMGLNTAGLTTREIDVLRLMADGMDTVEIADKLCYSERSVKHIIQGVTSRLNLRNRPHAVAYAVRAGVI</sequence>
<keyword evidence="3" id="KW-0804">Transcription</keyword>
<dbReference type="RefSeq" id="WP_091291290.1">
    <property type="nucleotide sequence ID" value="NZ_FNON01000004.1"/>
</dbReference>
<feature type="domain" description="HTH luxR-type" evidence="4">
    <location>
        <begin position="141"/>
        <end position="206"/>
    </location>
</feature>
<keyword evidence="2 5" id="KW-0238">DNA-binding</keyword>
<evidence type="ECO:0000256" key="3">
    <source>
        <dbReference type="ARBA" id="ARBA00023163"/>
    </source>
</evidence>
<dbReference type="InterPro" id="IPR016032">
    <property type="entry name" value="Sig_transdc_resp-reg_C-effctor"/>
</dbReference>
<dbReference type="SMART" id="SM00421">
    <property type="entry name" value="HTH_LUXR"/>
    <property type="match status" value="1"/>
</dbReference>
<dbReference type="EMBL" id="FNON01000004">
    <property type="protein sequence ID" value="SDY07750.1"/>
    <property type="molecule type" value="Genomic_DNA"/>
</dbReference>
<dbReference type="STRING" id="589385.SAMN05421504_104429"/>
<evidence type="ECO:0000313" key="6">
    <source>
        <dbReference type="Proteomes" id="UP000199515"/>
    </source>
</evidence>
<protein>
    <submittedName>
        <fullName evidence="5">DNA-binding response regulator, NarL/FixJ family, contains REC and HTH domains</fullName>
    </submittedName>
</protein>